<dbReference type="EMBL" id="AM180255">
    <property type="protein sequence ID" value="CAJ54024.1"/>
    <property type="molecule type" value="Genomic_DNA"/>
</dbReference>
<dbReference type="AlphaFoldDB" id="Q1MNQ9"/>
<name>Q1MNQ9_LAWIP</name>
<organism evidence="1 2">
    <name type="scientific">Lawsonia intracellularis (strain PHE/MN1-00)</name>
    <dbReference type="NCBI Taxonomy" id="363253"/>
    <lineage>
        <taxon>Bacteria</taxon>
        <taxon>Pseudomonadati</taxon>
        <taxon>Thermodesulfobacteriota</taxon>
        <taxon>Desulfovibrionia</taxon>
        <taxon>Desulfovibrionales</taxon>
        <taxon>Desulfovibrionaceae</taxon>
        <taxon>Lawsonia</taxon>
    </lineage>
</organism>
<sequence>MEISGQLEIGYQDDQGCFHKTFTMRLATLEDIEKAIEAAGIGASTARIRRYEWARTLTQLGSFKDEAITPEMLATLASTEFGILEDAQETLRGKLKAVSNASKNTEC</sequence>
<dbReference type="OrthoDB" id="9802230at2"/>
<proteinExistence type="predicted"/>
<protein>
    <submittedName>
        <fullName evidence="1">NA</fullName>
    </submittedName>
</protein>
<dbReference type="RefSeq" id="WP_011527391.1">
    <property type="nucleotide sequence ID" value="NC_008014.1"/>
</dbReference>
<reference evidence="1 2" key="1">
    <citation type="submission" date="2005-11" db="EMBL/GenBank/DDBJ databases">
        <title>The complete genome sequence of Lawsonia intracellularis: the causative agent of proliferative enteropathy.</title>
        <authorList>
            <person name="Kaur K."/>
            <person name="Zhang Q."/>
            <person name="Beckler D."/>
            <person name="Munir S."/>
            <person name="Li L."/>
            <person name="Kinsley K."/>
            <person name="Herron L."/>
            <person name="Peterson A."/>
            <person name="May B."/>
            <person name="Singh S."/>
            <person name="Gebhart C."/>
            <person name="Kapur V."/>
        </authorList>
    </citation>
    <scope>NUCLEOTIDE SEQUENCE [LARGE SCALE GENOMIC DNA]</scope>
    <source>
        <strain evidence="1 2">PHE/MN1-00</strain>
        <plasmid evidence="2">pLaw3</plasmid>
    </source>
</reference>
<accession>Q1MNQ9</accession>
<gene>
    <name evidence="1" type="ordered locus">LIC072</name>
</gene>
<keyword evidence="2" id="KW-1185">Reference proteome</keyword>
<evidence type="ECO:0000313" key="2">
    <source>
        <dbReference type="Proteomes" id="UP000002430"/>
    </source>
</evidence>
<evidence type="ECO:0000313" key="1">
    <source>
        <dbReference type="EMBL" id="CAJ54024.1"/>
    </source>
</evidence>
<geneLocation type="plasmid" evidence="2">
    <name>pLaw3</name>
</geneLocation>
<keyword evidence="1" id="KW-0614">Plasmid</keyword>
<dbReference type="KEGG" id="lip:LIC072"/>
<dbReference type="HOGENOM" id="CLU_2166937_0_0_7"/>
<dbReference type="Proteomes" id="UP000002430">
    <property type="component" value="Plasmid 3"/>
</dbReference>